<dbReference type="PANTHER" id="PTHR24198:SF165">
    <property type="entry name" value="ANKYRIN REPEAT-CONTAINING PROTEIN-RELATED"/>
    <property type="match status" value="1"/>
</dbReference>
<organism evidence="4 5">
    <name type="scientific">Effrenium voratum</name>
    <dbReference type="NCBI Taxonomy" id="2562239"/>
    <lineage>
        <taxon>Eukaryota</taxon>
        <taxon>Sar</taxon>
        <taxon>Alveolata</taxon>
        <taxon>Dinophyceae</taxon>
        <taxon>Suessiales</taxon>
        <taxon>Symbiodiniaceae</taxon>
        <taxon>Effrenium</taxon>
    </lineage>
</organism>
<keyword evidence="1" id="KW-0677">Repeat</keyword>
<dbReference type="SUPFAM" id="SSF48403">
    <property type="entry name" value="Ankyrin repeat"/>
    <property type="match status" value="2"/>
</dbReference>
<keyword evidence="2 3" id="KW-0040">ANK repeat</keyword>
<evidence type="ECO:0000256" key="2">
    <source>
        <dbReference type="ARBA" id="ARBA00023043"/>
    </source>
</evidence>
<dbReference type="AlphaFoldDB" id="A0AA36J664"/>
<dbReference type="InterPro" id="IPR002110">
    <property type="entry name" value="Ankyrin_rpt"/>
</dbReference>
<name>A0AA36J664_9DINO</name>
<accession>A0AA36J664</accession>
<dbReference type="Proteomes" id="UP001178507">
    <property type="component" value="Unassembled WGS sequence"/>
</dbReference>
<dbReference type="InterPro" id="IPR036770">
    <property type="entry name" value="Ankyrin_rpt-contain_sf"/>
</dbReference>
<proteinExistence type="predicted"/>
<feature type="repeat" description="ANK" evidence="3">
    <location>
        <begin position="311"/>
        <end position="343"/>
    </location>
</feature>
<evidence type="ECO:0000313" key="5">
    <source>
        <dbReference type="Proteomes" id="UP001178507"/>
    </source>
</evidence>
<reference evidence="4" key="1">
    <citation type="submission" date="2023-08" db="EMBL/GenBank/DDBJ databases">
        <authorList>
            <person name="Chen Y."/>
            <person name="Shah S."/>
            <person name="Dougan E. K."/>
            <person name="Thang M."/>
            <person name="Chan C."/>
        </authorList>
    </citation>
    <scope>NUCLEOTIDE SEQUENCE</scope>
</reference>
<dbReference type="PRINTS" id="PR01415">
    <property type="entry name" value="ANKYRIN"/>
</dbReference>
<evidence type="ECO:0000256" key="3">
    <source>
        <dbReference type="PROSITE-ProRule" id="PRU00023"/>
    </source>
</evidence>
<feature type="repeat" description="ANK" evidence="3">
    <location>
        <begin position="100"/>
        <end position="132"/>
    </location>
</feature>
<feature type="repeat" description="ANK" evidence="3">
    <location>
        <begin position="344"/>
        <end position="376"/>
    </location>
</feature>
<comment type="caution">
    <text evidence="4">The sequence shown here is derived from an EMBL/GenBank/DDBJ whole genome shotgun (WGS) entry which is preliminary data.</text>
</comment>
<dbReference type="Pfam" id="PF12796">
    <property type="entry name" value="Ank_2"/>
    <property type="match status" value="4"/>
</dbReference>
<feature type="repeat" description="ANK" evidence="3">
    <location>
        <begin position="407"/>
        <end position="427"/>
    </location>
</feature>
<dbReference type="SMART" id="SM00248">
    <property type="entry name" value="ANK"/>
    <property type="match status" value="11"/>
</dbReference>
<feature type="repeat" description="ANK" evidence="3">
    <location>
        <begin position="437"/>
        <end position="465"/>
    </location>
</feature>
<feature type="repeat" description="ANK" evidence="3">
    <location>
        <begin position="166"/>
        <end position="198"/>
    </location>
</feature>
<dbReference type="EMBL" id="CAUJNA010003367">
    <property type="protein sequence ID" value="CAJ1400307.1"/>
    <property type="molecule type" value="Genomic_DNA"/>
</dbReference>
<keyword evidence="5" id="KW-1185">Reference proteome</keyword>
<dbReference type="PROSITE" id="PS50088">
    <property type="entry name" value="ANK_REPEAT"/>
    <property type="match status" value="6"/>
</dbReference>
<evidence type="ECO:0000313" key="4">
    <source>
        <dbReference type="EMBL" id="CAJ1400307.1"/>
    </source>
</evidence>
<dbReference type="PANTHER" id="PTHR24198">
    <property type="entry name" value="ANKYRIN REPEAT AND PROTEIN KINASE DOMAIN-CONTAINING PROTEIN"/>
    <property type="match status" value="1"/>
</dbReference>
<sequence length="555" mass="59409">MGCRVFALSGLQLLELSPSRLAELQGLEALKDLLAPRLGAASVRLRLLAGADEVSEWPPPRDLQVVVLPWCQHLARELLLAAGGGDVAAVGRLLRAPQDPNGGALHAAARNGHVEVLQSLLAASAALDLRGAYEATALLEAAERGHLPSVRCLAEARANLDLAGLGCTTPLLAAAERGRLDVVRFLLAKGADKEAADARGVTPLLASLGHLQLTELLLEAKAELNTPEKDGKTRYAWQRAWATLTLRVAYWRPVQTPIGLLWRKPEARASLNCPDALGVTALWAAARNARLDVVHYLLQQQHVDKDAPDIDSETPLRSAAEHGHFEVARALLAARADLELPGAEGRAPLRAAAQHGHHEVVQCLLASRAALDASCENGRTPLRAAAEAGQLVSRLISAKADSTKSDEGMTPLHAAAGKGHLRLLPLLTDTLEARDHLGATPLWRAARAGQVEAVKFLAEHGADTDCFVNTGQTALQAATERCHSQVVNFLREAADDVRKPAKRCRLSDQSVAFRCAQAEPWIEKCECYGPRAQNELTSCGQNKLAIDEGPEECPN</sequence>
<protein>
    <submittedName>
        <fullName evidence="4">Uncharacterized protein</fullName>
    </submittedName>
</protein>
<dbReference type="Pfam" id="PF00023">
    <property type="entry name" value="Ank"/>
    <property type="match status" value="1"/>
</dbReference>
<gene>
    <name evidence="4" type="ORF">EVOR1521_LOCUS23677</name>
</gene>
<dbReference type="PROSITE" id="PS50297">
    <property type="entry name" value="ANK_REP_REGION"/>
    <property type="match status" value="5"/>
</dbReference>
<evidence type="ECO:0000256" key="1">
    <source>
        <dbReference type="ARBA" id="ARBA00022737"/>
    </source>
</evidence>
<dbReference type="Gene3D" id="1.25.40.20">
    <property type="entry name" value="Ankyrin repeat-containing domain"/>
    <property type="match status" value="4"/>
</dbReference>